<keyword evidence="5" id="KW-1185">Reference proteome</keyword>
<name>A0A1N7MJX9_9BACT</name>
<evidence type="ECO:0000259" key="3">
    <source>
        <dbReference type="PROSITE" id="PS50977"/>
    </source>
</evidence>
<evidence type="ECO:0000256" key="1">
    <source>
        <dbReference type="ARBA" id="ARBA00023125"/>
    </source>
</evidence>
<dbReference type="STRING" id="529505.SAMN05421761_106152"/>
<dbReference type="InterPro" id="IPR009057">
    <property type="entry name" value="Homeodomain-like_sf"/>
</dbReference>
<keyword evidence="1 2" id="KW-0238">DNA-binding</keyword>
<dbReference type="AlphaFoldDB" id="A0A1N7MJX9"/>
<evidence type="ECO:0000313" key="4">
    <source>
        <dbReference type="EMBL" id="SIS86340.1"/>
    </source>
</evidence>
<dbReference type="PROSITE" id="PS50977">
    <property type="entry name" value="HTH_TETR_2"/>
    <property type="match status" value="1"/>
</dbReference>
<protein>
    <submittedName>
        <fullName evidence="4">Transcriptional regulator, TetR family</fullName>
    </submittedName>
</protein>
<reference evidence="5" key="1">
    <citation type="submission" date="2017-01" db="EMBL/GenBank/DDBJ databases">
        <authorList>
            <person name="Varghese N."/>
            <person name="Submissions S."/>
        </authorList>
    </citation>
    <scope>NUCLEOTIDE SEQUENCE [LARGE SCALE GENOMIC DNA]</scope>
    <source>
        <strain evidence="5">DSM 46698</strain>
    </source>
</reference>
<dbReference type="EMBL" id="FTOP01000006">
    <property type="protein sequence ID" value="SIS86340.1"/>
    <property type="molecule type" value="Genomic_DNA"/>
</dbReference>
<dbReference type="InterPro" id="IPR001647">
    <property type="entry name" value="HTH_TetR"/>
</dbReference>
<evidence type="ECO:0000256" key="2">
    <source>
        <dbReference type="PROSITE-ProRule" id="PRU00335"/>
    </source>
</evidence>
<gene>
    <name evidence="4" type="ORF">SAMN05421761_106152</name>
</gene>
<proteinExistence type="predicted"/>
<dbReference type="SUPFAM" id="SSF46689">
    <property type="entry name" value="Homeodomain-like"/>
    <property type="match status" value="1"/>
</dbReference>
<dbReference type="RefSeq" id="WP_076500708.1">
    <property type="nucleotide sequence ID" value="NZ_FTOP01000006.1"/>
</dbReference>
<dbReference type="Gene3D" id="1.10.357.10">
    <property type="entry name" value="Tetracycline Repressor, domain 2"/>
    <property type="match status" value="1"/>
</dbReference>
<dbReference type="GO" id="GO:0003677">
    <property type="term" value="F:DNA binding"/>
    <property type="evidence" value="ECO:0007669"/>
    <property type="project" value="UniProtKB-UniRule"/>
</dbReference>
<organism evidence="4 5">
    <name type="scientific">Belliella pelovolcani</name>
    <dbReference type="NCBI Taxonomy" id="529505"/>
    <lineage>
        <taxon>Bacteria</taxon>
        <taxon>Pseudomonadati</taxon>
        <taxon>Bacteroidota</taxon>
        <taxon>Cytophagia</taxon>
        <taxon>Cytophagales</taxon>
        <taxon>Cyclobacteriaceae</taxon>
        <taxon>Belliella</taxon>
    </lineage>
</organism>
<dbReference type="Proteomes" id="UP000186026">
    <property type="component" value="Unassembled WGS sequence"/>
</dbReference>
<sequence>MTELSIKDKKLFSSIEELFLKKGHAALGINAISKKSGVDKSYIYRKYETFENLLEAYFIHKDYWSARVSAVNDAISNDAPFSLRQIIDYYLHTQFDTVLKDHQFQKLMLWSVSEEHELMKSFIEKREQVGEKLFEALQSEMLETEVDFRAISAINVAALYYLGLHAASNNGTFCGLDLSTAQDQQKIKDAISFINKKFLK</sequence>
<accession>A0A1N7MJX9</accession>
<feature type="domain" description="HTH tetR-type" evidence="3">
    <location>
        <begin position="5"/>
        <end position="65"/>
    </location>
</feature>
<evidence type="ECO:0000313" key="5">
    <source>
        <dbReference type="Proteomes" id="UP000186026"/>
    </source>
</evidence>
<feature type="DNA-binding region" description="H-T-H motif" evidence="2">
    <location>
        <begin position="28"/>
        <end position="47"/>
    </location>
</feature>
<dbReference type="OrthoDB" id="836882at2"/>